<dbReference type="RefSeq" id="WP_160825141.1">
    <property type="nucleotide sequence ID" value="NZ_JBHSXE010000001.1"/>
</dbReference>
<dbReference type="SUPFAM" id="SSF56281">
    <property type="entry name" value="Metallo-hydrolase/oxidoreductase"/>
    <property type="match status" value="1"/>
</dbReference>
<evidence type="ECO:0000313" key="7">
    <source>
        <dbReference type="Proteomes" id="UP001596380"/>
    </source>
</evidence>
<protein>
    <submittedName>
        <fullName evidence="6">MBL fold metallo-hydrolase</fullName>
    </submittedName>
</protein>
<dbReference type="InterPro" id="IPR036866">
    <property type="entry name" value="RibonucZ/Hydroxyglut_hydro"/>
</dbReference>
<dbReference type="Gene3D" id="3.60.15.10">
    <property type="entry name" value="Ribonuclease Z/Hydroxyacylglutathione hydrolase-like"/>
    <property type="match status" value="1"/>
</dbReference>
<evidence type="ECO:0000259" key="5">
    <source>
        <dbReference type="SMART" id="SM00849"/>
    </source>
</evidence>
<evidence type="ECO:0000256" key="1">
    <source>
        <dbReference type="ARBA" id="ARBA00007749"/>
    </source>
</evidence>
<dbReference type="EMBL" id="JBHSXS010000011">
    <property type="protein sequence ID" value="MFC6881995.1"/>
    <property type="molecule type" value="Genomic_DNA"/>
</dbReference>
<dbReference type="PANTHER" id="PTHR42978:SF3">
    <property type="entry name" value="BLR3078 PROTEIN"/>
    <property type="match status" value="1"/>
</dbReference>
<dbReference type="Pfam" id="PF00753">
    <property type="entry name" value="Lactamase_B"/>
    <property type="match status" value="1"/>
</dbReference>
<name>A0ABW2CL58_9ACTN</name>
<keyword evidence="3" id="KW-0378">Hydrolase</keyword>
<comment type="caution">
    <text evidence="6">The sequence shown here is derived from an EMBL/GenBank/DDBJ whole genome shotgun (WGS) entry which is preliminary data.</text>
</comment>
<evidence type="ECO:0000313" key="6">
    <source>
        <dbReference type="EMBL" id="MFC6881995.1"/>
    </source>
</evidence>
<feature type="domain" description="Metallo-beta-lactamase" evidence="5">
    <location>
        <begin position="27"/>
        <end position="248"/>
    </location>
</feature>
<comment type="similarity">
    <text evidence="1">Belongs to the metallo-beta-lactamase superfamily.</text>
</comment>
<accession>A0ABW2CL58</accession>
<dbReference type="PANTHER" id="PTHR42978">
    <property type="entry name" value="QUORUM-QUENCHING LACTONASE YTNP-RELATED-RELATED"/>
    <property type="match status" value="1"/>
</dbReference>
<dbReference type="SMART" id="SM00849">
    <property type="entry name" value="Lactamase_B"/>
    <property type="match status" value="1"/>
</dbReference>
<evidence type="ECO:0000256" key="4">
    <source>
        <dbReference type="ARBA" id="ARBA00022833"/>
    </source>
</evidence>
<dbReference type="CDD" id="cd07742">
    <property type="entry name" value="metallo-hydrolase-like_MBL-fold"/>
    <property type="match status" value="1"/>
</dbReference>
<reference evidence="7" key="1">
    <citation type="journal article" date="2019" name="Int. J. Syst. Evol. Microbiol.">
        <title>The Global Catalogue of Microorganisms (GCM) 10K type strain sequencing project: providing services to taxonomists for standard genome sequencing and annotation.</title>
        <authorList>
            <consortium name="The Broad Institute Genomics Platform"/>
            <consortium name="The Broad Institute Genome Sequencing Center for Infectious Disease"/>
            <person name="Wu L."/>
            <person name="Ma J."/>
        </authorList>
    </citation>
    <scope>NUCLEOTIDE SEQUENCE [LARGE SCALE GENOMIC DNA]</scope>
    <source>
        <strain evidence="7">JCM 3369</strain>
    </source>
</reference>
<proteinExistence type="inferred from homology"/>
<keyword evidence="7" id="KW-1185">Reference proteome</keyword>
<keyword evidence="4" id="KW-0862">Zinc</keyword>
<dbReference type="InterPro" id="IPR051013">
    <property type="entry name" value="MBL_superfamily_lactonases"/>
</dbReference>
<dbReference type="InterPro" id="IPR001279">
    <property type="entry name" value="Metallo-B-lactamas"/>
</dbReference>
<keyword evidence="2" id="KW-0479">Metal-binding</keyword>
<sequence>MRVHHLNCGSLAEIEPVDGDGAPMRAVCHCLLIETDSDGLVLVESGIGTYDIAHPAETLGEEWTAFAAPVLDVEETAVRQVARLGYDPADVRHVALTHLHQDHAGGLRDFPRARVHVRAAELDATPRDNPQLAHGPDWVTYADGGETWFGFAGVRGLEGVSADVLMVPLGGHSPGHAGVAVNDGGRWLVHAGDAYFHHAEIDRPEPRTHPLMELVQANAETDRDLRLANVDRLRTLVLANALDTISAHDPWQIQPHVVASGA</sequence>
<dbReference type="Proteomes" id="UP001596380">
    <property type="component" value="Unassembled WGS sequence"/>
</dbReference>
<gene>
    <name evidence="6" type="ORF">ACFQKB_19745</name>
</gene>
<organism evidence="6 7">
    <name type="scientific">Actinomadura yumaensis</name>
    <dbReference type="NCBI Taxonomy" id="111807"/>
    <lineage>
        <taxon>Bacteria</taxon>
        <taxon>Bacillati</taxon>
        <taxon>Actinomycetota</taxon>
        <taxon>Actinomycetes</taxon>
        <taxon>Streptosporangiales</taxon>
        <taxon>Thermomonosporaceae</taxon>
        <taxon>Actinomadura</taxon>
    </lineage>
</organism>
<evidence type="ECO:0000256" key="2">
    <source>
        <dbReference type="ARBA" id="ARBA00022723"/>
    </source>
</evidence>
<evidence type="ECO:0000256" key="3">
    <source>
        <dbReference type="ARBA" id="ARBA00022801"/>
    </source>
</evidence>